<evidence type="ECO:0000313" key="5">
    <source>
        <dbReference type="Proteomes" id="UP001155034"/>
    </source>
</evidence>
<evidence type="ECO:0000256" key="1">
    <source>
        <dbReference type="SAM" id="MobiDB-lite"/>
    </source>
</evidence>
<feature type="region of interest" description="Disordered" evidence="1">
    <location>
        <begin position="1"/>
        <end position="22"/>
    </location>
</feature>
<dbReference type="RefSeq" id="WP_259060313.1">
    <property type="nucleotide sequence ID" value="NZ_JANTYZ010000017.1"/>
</dbReference>
<dbReference type="AlphaFoldDB" id="A0A9X2U4D9"/>
<proteinExistence type="predicted"/>
<dbReference type="EMBL" id="JANTZM010000026">
    <property type="protein sequence ID" value="MCS4159378.1"/>
    <property type="molecule type" value="Genomic_DNA"/>
</dbReference>
<gene>
    <name evidence="3" type="ORF">GGP82_003224</name>
    <name evidence="4" type="ORF">GGP99_003370</name>
</gene>
<sequence length="215" mass="23893">MSETNATSGAGSRSSGGLSKTEQVLRLAQSRGVLRARDLEERDLPSRYLSRLESRGKLKRVGRGLYRHPEAPVTEHHSLALVAARYPDATVCLLSALRFHELTTQMPRRVWVARSKGQWTPTASPAQLEVIHMSGESYTAGTETHEIEGIPVQIFEPAKTVVDCFKFRSKVGLDVAIEALRDYVRSGAGSMDSLYRYAEVCRVQTVMEPYIEATL</sequence>
<dbReference type="EMBL" id="JANTYZ010000017">
    <property type="protein sequence ID" value="MCS3866644.1"/>
    <property type="molecule type" value="Genomic_DNA"/>
</dbReference>
<reference evidence="3" key="1">
    <citation type="submission" date="2022-08" db="EMBL/GenBank/DDBJ databases">
        <title>Genomic Encyclopedia of Type Strains, Phase V (KMG-V): Genome sequencing to study the core and pangenomes of soil and plant-associated prokaryotes.</title>
        <authorList>
            <person name="Whitman W."/>
        </authorList>
    </citation>
    <scope>NUCLEOTIDE SEQUENCE</scope>
    <source>
        <strain evidence="3">SP2016B</strain>
        <strain evidence="4">SP3002</strain>
    </source>
</reference>
<accession>A0A9X2U4D9</accession>
<protein>
    <submittedName>
        <fullName evidence="3">Transcriptional regulator of viral defense system</fullName>
    </submittedName>
</protein>
<evidence type="ECO:0000313" key="4">
    <source>
        <dbReference type="EMBL" id="MCS4159378.1"/>
    </source>
</evidence>
<dbReference type="Proteomes" id="UP001155110">
    <property type="component" value="Unassembled WGS sequence"/>
</dbReference>
<organism evidence="3 5">
    <name type="scientific">Salinibacter ruber</name>
    <dbReference type="NCBI Taxonomy" id="146919"/>
    <lineage>
        <taxon>Bacteria</taxon>
        <taxon>Pseudomonadati</taxon>
        <taxon>Rhodothermota</taxon>
        <taxon>Rhodothermia</taxon>
        <taxon>Rhodothermales</taxon>
        <taxon>Salinibacteraceae</taxon>
        <taxon>Salinibacter</taxon>
    </lineage>
</organism>
<feature type="compositionally biased region" description="Low complexity" evidence="1">
    <location>
        <begin position="8"/>
        <end position="19"/>
    </location>
</feature>
<name>A0A9X2U4D9_9BACT</name>
<dbReference type="Proteomes" id="UP001155034">
    <property type="component" value="Unassembled WGS sequence"/>
</dbReference>
<evidence type="ECO:0000313" key="3">
    <source>
        <dbReference type="EMBL" id="MCS3866644.1"/>
    </source>
</evidence>
<comment type="caution">
    <text evidence="3">The sequence shown here is derived from an EMBL/GenBank/DDBJ whole genome shotgun (WGS) entry which is preliminary data.</text>
</comment>
<dbReference type="Pfam" id="PF13338">
    <property type="entry name" value="AbiEi_4"/>
    <property type="match status" value="1"/>
</dbReference>
<feature type="domain" description="AbiEi antitoxin N-terminal" evidence="2">
    <location>
        <begin position="22"/>
        <end position="67"/>
    </location>
</feature>
<evidence type="ECO:0000259" key="2">
    <source>
        <dbReference type="Pfam" id="PF13338"/>
    </source>
</evidence>
<dbReference type="InterPro" id="IPR025159">
    <property type="entry name" value="AbiEi_N"/>
</dbReference>